<reference evidence="1" key="1">
    <citation type="submission" date="2019-08" db="EMBL/GenBank/DDBJ databases">
        <authorList>
            <person name="Kucharzyk K."/>
            <person name="Murdoch R.W."/>
            <person name="Higgins S."/>
            <person name="Loffler F."/>
        </authorList>
    </citation>
    <scope>NUCLEOTIDE SEQUENCE</scope>
</reference>
<accession>A0A645BH52</accession>
<comment type="caution">
    <text evidence="1">The sequence shown here is derived from an EMBL/GenBank/DDBJ whole genome shotgun (WGS) entry which is preliminary data.</text>
</comment>
<gene>
    <name evidence="1" type="ORF">SDC9_111324</name>
</gene>
<protein>
    <submittedName>
        <fullName evidence="1">Uncharacterized protein</fullName>
    </submittedName>
</protein>
<dbReference type="EMBL" id="VSSQ01019955">
    <property type="protein sequence ID" value="MPM64438.1"/>
    <property type="molecule type" value="Genomic_DNA"/>
</dbReference>
<organism evidence="1">
    <name type="scientific">bioreactor metagenome</name>
    <dbReference type="NCBI Taxonomy" id="1076179"/>
    <lineage>
        <taxon>unclassified sequences</taxon>
        <taxon>metagenomes</taxon>
        <taxon>ecological metagenomes</taxon>
    </lineage>
</organism>
<dbReference type="PROSITE" id="PS51257">
    <property type="entry name" value="PROKAR_LIPOPROTEIN"/>
    <property type="match status" value="1"/>
</dbReference>
<dbReference type="AlphaFoldDB" id="A0A645BH52"/>
<evidence type="ECO:0000313" key="1">
    <source>
        <dbReference type="EMBL" id="MPM64438.1"/>
    </source>
</evidence>
<dbReference type="Gene3D" id="2.170.130.30">
    <property type="match status" value="1"/>
</dbReference>
<name>A0A645BH52_9ZZZZ</name>
<proteinExistence type="predicted"/>
<sequence>MTKTKKIVLALAALVILIGAFYACKVLFIDKPMEGQKQITVTVIHGDGTQKEVKIKTDEEYLRGALDQ</sequence>